<dbReference type="EMBL" id="FXZI01000001">
    <property type="protein sequence ID" value="SMX72893.1"/>
    <property type="molecule type" value="Genomic_DNA"/>
</dbReference>
<evidence type="ECO:0000313" key="2">
    <source>
        <dbReference type="Proteomes" id="UP000234300"/>
    </source>
</evidence>
<dbReference type="GeneID" id="43327325"/>
<name>A0A2H1ICI3_BREAU</name>
<accession>A0A2H1ICI3</accession>
<reference evidence="1 2" key="1">
    <citation type="submission" date="2017-03" db="EMBL/GenBank/DDBJ databases">
        <authorList>
            <person name="Afonso C.L."/>
            <person name="Miller P.J."/>
            <person name="Scott M.A."/>
            <person name="Spackman E."/>
            <person name="Goraichik I."/>
            <person name="Dimitrov K.M."/>
            <person name="Suarez D.L."/>
            <person name="Swayne D.E."/>
        </authorList>
    </citation>
    <scope>NUCLEOTIDE SEQUENCE [LARGE SCALE GENOMIC DNA]</scope>
    <source>
        <strain evidence="2">8(6)</strain>
    </source>
</reference>
<dbReference type="RefSeq" id="WP_101556366.1">
    <property type="nucleotide sequence ID" value="NZ_FXZI01000001.1"/>
</dbReference>
<sequence>MNSHFQKAGEFLRDTAQESARQVLSDHRDDGHIRGFTSAAGIALRRIQEKLDAYREQMKGPGLSKSEQANYAQLDELKSEIEAECDRYWRGSGIDWRPLKPVAKGVVKRADESQSDD</sequence>
<proteinExistence type="predicted"/>
<organism evidence="1 2">
    <name type="scientific">Brevibacterium aurantiacum</name>
    <dbReference type="NCBI Taxonomy" id="273384"/>
    <lineage>
        <taxon>Bacteria</taxon>
        <taxon>Bacillati</taxon>
        <taxon>Actinomycetota</taxon>
        <taxon>Actinomycetes</taxon>
        <taxon>Micrococcales</taxon>
        <taxon>Brevibacteriaceae</taxon>
        <taxon>Brevibacterium</taxon>
    </lineage>
</organism>
<protein>
    <submittedName>
        <fullName evidence="1">Uncharacterized protein</fullName>
    </submittedName>
</protein>
<dbReference type="Proteomes" id="UP000234300">
    <property type="component" value="Unassembled WGS sequence"/>
</dbReference>
<evidence type="ECO:0000313" key="1">
    <source>
        <dbReference type="EMBL" id="SMX72893.1"/>
    </source>
</evidence>
<dbReference type="AlphaFoldDB" id="A0A2H1ICI3"/>
<gene>
    <name evidence="1" type="ORF">BAURA86_00471</name>
</gene>